<protein>
    <submittedName>
        <fullName evidence="1">Uncharacterized protein</fullName>
    </submittedName>
</protein>
<gene>
    <name evidence="1" type="ORF">ALP13_103036</name>
</gene>
<accession>A0A3M6BLR2</accession>
<proteinExistence type="predicted"/>
<dbReference type="Proteomes" id="UP000271631">
    <property type="component" value="Unassembled WGS sequence"/>
</dbReference>
<comment type="caution">
    <text evidence="1">The sequence shown here is derived from an EMBL/GenBank/DDBJ whole genome shotgun (WGS) entry which is preliminary data.</text>
</comment>
<name>A0A3M6BLR2_PSEYM</name>
<evidence type="ECO:0000313" key="1">
    <source>
        <dbReference type="EMBL" id="RMV32515.1"/>
    </source>
</evidence>
<reference evidence="1 2" key="1">
    <citation type="submission" date="2018-08" db="EMBL/GenBank/DDBJ databases">
        <title>Recombination of ecologically and evolutionarily significant loci maintains genetic cohesion in the Pseudomonas syringae species complex.</title>
        <authorList>
            <person name="Dillon M."/>
            <person name="Thakur S."/>
            <person name="Almeida R.N.D."/>
            <person name="Weir B.S."/>
            <person name="Guttman D.S."/>
        </authorList>
    </citation>
    <scope>NUCLEOTIDE SEQUENCE [LARGE SCALE GENOMIC DNA]</scope>
    <source>
        <strain evidence="1 2">ICMP 11281</strain>
    </source>
</reference>
<dbReference type="AlphaFoldDB" id="A0A3M6BLR2"/>
<dbReference type="EMBL" id="RBUQ01000258">
    <property type="protein sequence ID" value="RMV32515.1"/>
    <property type="molecule type" value="Genomic_DNA"/>
</dbReference>
<evidence type="ECO:0000313" key="2">
    <source>
        <dbReference type="Proteomes" id="UP000271631"/>
    </source>
</evidence>
<organism evidence="1 2">
    <name type="scientific">Pseudomonas syringae pv. maculicola</name>
    <dbReference type="NCBI Taxonomy" id="59511"/>
    <lineage>
        <taxon>Bacteria</taxon>
        <taxon>Pseudomonadati</taxon>
        <taxon>Pseudomonadota</taxon>
        <taxon>Gammaproteobacteria</taxon>
        <taxon>Pseudomonadales</taxon>
        <taxon>Pseudomonadaceae</taxon>
        <taxon>Pseudomonas</taxon>
    </lineage>
</organism>
<sequence>MRATRWTERYRPAQQVIRNTLPEGNVIEQATVVISRHGHFQQ</sequence>